<evidence type="ECO:0008006" key="5">
    <source>
        <dbReference type="Google" id="ProtNLM"/>
    </source>
</evidence>
<feature type="compositionally biased region" description="Polar residues" evidence="2">
    <location>
        <begin position="401"/>
        <end position="410"/>
    </location>
</feature>
<keyword evidence="4" id="KW-1185">Reference proteome</keyword>
<accession>A0A2B7ZJ13</accession>
<proteinExistence type="predicted"/>
<feature type="compositionally biased region" description="Polar residues" evidence="2">
    <location>
        <begin position="549"/>
        <end position="559"/>
    </location>
</feature>
<organism evidence="3 4">
    <name type="scientific">[Emmonsia] crescens</name>
    <dbReference type="NCBI Taxonomy" id="73230"/>
    <lineage>
        <taxon>Eukaryota</taxon>
        <taxon>Fungi</taxon>
        <taxon>Dikarya</taxon>
        <taxon>Ascomycota</taxon>
        <taxon>Pezizomycotina</taxon>
        <taxon>Eurotiomycetes</taxon>
        <taxon>Eurotiomycetidae</taxon>
        <taxon>Onygenales</taxon>
        <taxon>Ajellomycetaceae</taxon>
        <taxon>Emergomyces</taxon>
    </lineage>
</organism>
<dbReference type="AlphaFoldDB" id="A0A2B7ZJ13"/>
<keyword evidence="1" id="KW-0175">Coiled coil</keyword>
<evidence type="ECO:0000256" key="2">
    <source>
        <dbReference type="SAM" id="MobiDB-lite"/>
    </source>
</evidence>
<feature type="coiled-coil region" evidence="1">
    <location>
        <begin position="187"/>
        <end position="252"/>
    </location>
</feature>
<feature type="region of interest" description="Disordered" evidence="2">
    <location>
        <begin position="349"/>
        <end position="368"/>
    </location>
</feature>
<feature type="region of interest" description="Disordered" evidence="2">
    <location>
        <begin position="401"/>
        <end position="606"/>
    </location>
</feature>
<dbReference type="VEuPathDB" id="FungiDB:EMCG_06836"/>
<reference evidence="3 4" key="1">
    <citation type="submission" date="2017-10" db="EMBL/GenBank/DDBJ databases">
        <title>Comparative genomics in systemic dimorphic fungi from Ajellomycetaceae.</title>
        <authorList>
            <person name="Munoz J.F."/>
            <person name="Mcewen J.G."/>
            <person name="Clay O.K."/>
            <person name="Cuomo C.A."/>
        </authorList>
    </citation>
    <scope>NUCLEOTIDE SEQUENCE [LARGE SCALE GENOMIC DNA]</scope>
    <source>
        <strain evidence="3 4">UAMH4076</strain>
    </source>
</reference>
<protein>
    <recommendedName>
        <fullName evidence="5">Yippee domain-containing protein</fullName>
    </recommendedName>
</protein>
<feature type="compositionally biased region" description="Polar residues" evidence="2">
    <location>
        <begin position="506"/>
        <end position="516"/>
    </location>
</feature>
<feature type="compositionally biased region" description="Polar residues" evidence="2">
    <location>
        <begin position="322"/>
        <end position="343"/>
    </location>
</feature>
<evidence type="ECO:0000313" key="4">
    <source>
        <dbReference type="Proteomes" id="UP000226031"/>
    </source>
</evidence>
<dbReference type="EMBL" id="PDND01000050">
    <property type="protein sequence ID" value="PGH33966.1"/>
    <property type="molecule type" value="Genomic_DNA"/>
</dbReference>
<feature type="region of interest" description="Disordered" evidence="2">
    <location>
        <begin position="127"/>
        <end position="172"/>
    </location>
</feature>
<feature type="region of interest" description="Disordered" evidence="2">
    <location>
        <begin position="309"/>
        <end position="343"/>
    </location>
</feature>
<sequence length="621" mass="68426">MAANPIIASAASLLVPWKASETVTCHCRKCDTLLAIAPNSWTSRYPYFFTSSSICVFDNNIFSEPLFEPHSTEDGQHRSIICKNCLETVGHGVQKDMFKDGFPQFNFFWSSHSMCLRDITTRDQVPSRLESSLGTSDPNTCVSSSHQQQIDGPSDSKNHDGHNLNVPSAKATSDEMHLMATDWRHTISSLQSEIRDLTTAISSLSQTPQVPHDGYELIATALREVRAKAIEIEALKQENHSLRLKSKQLENIPLTRIERTSILNSHPFAASPNAAGQTVTLEQRGRTLVLNSNGKRPLREEISLATIDRNSKFPDAERSHRNSTGQTLTGNAVSLPPYNTQSIPVVSNKTHHEATNSDTDELAQSWQAPKYQKLSSNVNSGENLPCNANAFLTGPNQRQVLDRSQVSQENPAKPGKRKVSAKTLSGRPRTKSLPATASTTKIPLKEPDTNPALATNPPTPTDSPDPQTVGESQIKDKPQSKKKARRASARLSGRSYVAPPDHENSQHASNAELNQVHSEEDHTLQQQVVELQENPPHPTPNIETPWKTIPNSQSDSDNTPLDRGNSHPVVNDQAEEPARKASKSQNSHDPAREKRKSQIAARDSLAKLAMQREEALEATVH</sequence>
<name>A0A2B7ZJ13_9EURO</name>
<evidence type="ECO:0000256" key="1">
    <source>
        <dbReference type="SAM" id="Coils"/>
    </source>
</evidence>
<feature type="compositionally biased region" description="Polar residues" evidence="2">
    <location>
        <begin position="129"/>
        <end position="151"/>
    </location>
</feature>
<comment type="caution">
    <text evidence="3">The sequence shown here is derived from an EMBL/GenBank/DDBJ whole genome shotgun (WGS) entry which is preliminary data.</text>
</comment>
<feature type="compositionally biased region" description="Basic and acidic residues" evidence="2">
    <location>
        <begin position="309"/>
        <end position="320"/>
    </location>
</feature>
<dbReference type="Proteomes" id="UP000226031">
    <property type="component" value="Unassembled WGS sequence"/>
</dbReference>
<evidence type="ECO:0000313" key="3">
    <source>
        <dbReference type="EMBL" id="PGH33966.1"/>
    </source>
</evidence>
<gene>
    <name evidence="3" type="ORF">GX50_03203</name>
</gene>